<accession>A0A8K1CUW7</accession>
<evidence type="ECO:0000259" key="4">
    <source>
        <dbReference type="Pfam" id="PF20147"/>
    </source>
</evidence>
<dbReference type="Proteomes" id="UP000794436">
    <property type="component" value="Unassembled WGS sequence"/>
</dbReference>
<dbReference type="Pfam" id="PF20147">
    <property type="entry name" value="Crinkler"/>
    <property type="match status" value="1"/>
</dbReference>
<evidence type="ECO:0000256" key="1">
    <source>
        <dbReference type="ARBA" id="ARBA00004340"/>
    </source>
</evidence>
<evidence type="ECO:0000313" key="6">
    <source>
        <dbReference type="Proteomes" id="UP000794436"/>
    </source>
</evidence>
<dbReference type="GO" id="GO:0005576">
    <property type="term" value="C:extracellular region"/>
    <property type="evidence" value="ECO:0007669"/>
    <property type="project" value="UniProtKB-SubCell"/>
</dbReference>
<evidence type="ECO:0000256" key="2">
    <source>
        <dbReference type="ARBA" id="ARBA00004613"/>
    </source>
</evidence>
<keyword evidence="3" id="KW-0964">Secreted</keyword>
<evidence type="ECO:0000256" key="3">
    <source>
        <dbReference type="ARBA" id="ARBA00022525"/>
    </source>
</evidence>
<organism evidence="5 6">
    <name type="scientific">Pythium oligandrum</name>
    <name type="common">Mycoparasitic fungus</name>
    <dbReference type="NCBI Taxonomy" id="41045"/>
    <lineage>
        <taxon>Eukaryota</taxon>
        <taxon>Sar</taxon>
        <taxon>Stramenopiles</taxon>
        <taxon>Oomycota</taxon>
        <taxon>Peronosporomycetes</taxon>
        <taxon>Pythiales</taxon>
        <taxon>Pythiaceae</taxon>
        <taxon>Pythium</taxon>
    </lineage>
</organism>
<gene>
    <name evidence="5" type="ORF">Poli38472_001850</name>
</gene>
<name>A0A8K1CUW7_PYTOL</name>
<comment type="caution">
    <text evidence="5">The sequence shown here is derived from an EMBL/GenBank/DDBJ whole genome shotgun (WGS) entry which is preliminary data.</text>
</comment>
<proteinExistence type="predicted"/>
<keyword evidence="6" id="KW-1185">Reference proteome</keyword>
<comment type="subcellular location">
    <subcellularLocation>
        <location evidence="1">Host cell</location>
    </subcellularLocation>
    <subcellularLocation>
        <location evidence="2">Secreted</location>
    </subcellularLocation>
</comment>
<dbReference type="GO" id="GO:0043657">
    <property type="term" value="C:host cell"/>
    <property type="evidence" value="ECO:0007669"/>
    <property type="project" value="UniProtKB-SubCell"/>
</dbReference>
<feature type="domain" description="Crinkler effector protein N-terminal" evidence="4">
    <location>
        <begin position="4"/>
        <end position="120"/>
    </location>
</feature>
<reference evidence="5" key="1">
    <citation type="submission" date="2019-03" db="EMBL/GenBank/DDBJ databases">
        <title>Long read genome sequence of the mycoparasitic Pythium oligandrum ATCC 38472 isolated from sugarbeet rhizosphere.</title>
        <authorList>
            <person name="Gaulin E."/>
        </authorList>
    </citation>
    <scope>NUCLEOTIDE SEQUENCE</scope>
    <source>
        <strain evidence="5">ATCC 38472_TT</strain>
    </source>
</reference>
<evidence type="ECO:0000313" key="5">
    <source>
        <dbReference type="EMBL" id="TMW69694.1"/>
    </source>
</evidence>
<sequence>MTEVTLSCMVVEPRTKVVPITIDPRKNLIYLSVAIKKAFWCELYGEAPLDLGLYLATRGDVWLTRDDPEIKALEAGEEAPDVIKEIVETTVDMARIETIGDCLVGSGLPPPPSNQVHFLVDVIPYNEELARAAHKAVFPRAKLCWNEPRPLVEHPSWDIQHEAYEERSLWAMGPHYNTWKEERTSRHNNPVFYCVGGSKAGKSRLLDEFQHLLQVRVANRDTKYAARDVMIRDAFVFKISFSREKMLPAHQLDLLIDYMGGFPGALAILLEVLHNTKDVGKPFTFEAVLRAVVSELHVVYPSISIHLPAMIEAFLAVIRRDDVTSLTKFGETCDIVTMDASFDEAFSCGLLRLNVDERLECPYVLYLLLDSLPNRWDEQENHAPRELRGDWKPWVTWNEFYSTFRVLKSLAWADRKDHIG</sequence>
<dbReference type="InterPro" id="IPR045379">
    <property type="entry name" value="Crinkler_N"/>
</dbReference>
<dbReference type="EMBL" id="SPLM01000001">
    <property type="protein sequence ID" value="TMW69694.1"/>
    <property type="molecule type" value="Genomic_DNA"/>
</dbReference>
<protein>
    <recommendedName>
        <fullName evidence="4">Crinkler effector protein N-terminal domain-containing protein</fullName>
    </recommendedName>
</protein>
<dbReference type="AlphaFoldDB" id="A0A8K1CUW7"/>